<dbReference type="EMBL" id="JAWDJW010007758">
    <property type="protein sequence ID" value="KAK3061567.1"/>
    <property type="molecule type" value="Genomic_DNA"/>
</dbReference>
<sequence>MAPRVTRSAATRKAASPIKPEPQQLSSPPPTPAPLGKKTRASSAKRATKLHNAASTLEKASKDAAETNKPVTPRSSRKRKTANQDDEDINVLPHNLDAADLASFSASKSPIKEQDDRSASPEKPPKKRTRTRKQPAKTESLVDDVQEIVTTVTEAARPDASPSKKTKANDYGLTPGTSPYPAYARPTPEECQEVVRILSKTHGEVKAPKTVPAPSLTVSGCGEVPSVLDALIRTRLSAATTGLNSSRAFKGLVETFGILKTGVGKGSVNWDAVRRASQPEVFDAIKSGGLAHVKSKDIKAILDMVYEENQTRHKALTEGKPAPGVENEDTSQQQAEIARAEEGVLSLDHLHAMDSDTAFKELTKYPGIGPKTASCVLLFCLQRPSFAVDTHVFRMCRWLGWLPPAGWKPDGEDVEGAAVADTTQDVDVSPEAQSPAKSPAKKRKRNAVPPVTRNSAYAHCEVRIPDDLKYPLHQLLIRRGKTCPRCRASTGEGSESWKKGCPIEHLVQRDGARKGAVDGVKGRKKKRRVDHDDEEDEDEELSDLEDDED</sequence>
<evidence type="ECO:0000313" key="1">
    <source>
        <dbReference type="EMBL" id="KAK3061567.1"/>
    </source>
</evidence>
<organism evidence="1 2">
    <name type="scientific">Coniosporium uncinatum</name>
    <dbReference type="NCBI Taxonomy" id="93489"/>
    <lineage>
        <taxon>Eukaryota</taxon>
        <taxon>Fungi</taxon>
        <taxon>Dikarya</taxon>
        <taxon>Ascomycota</taxon>
        <taxon>Pezizomycotina</taxon>
        <taxon>Dothideomycetes</taxon>
        <taxon>Dothideomycetes incertae sedis</taxon>
        <taxon>Coniosporium</taxon>
    </lineage>
</organism>
<accession>A0ACC3D439</accession>
<protein>
    <submittedName>
        <fullName evidence="1">Uncharacterized protein</fullName>
    </submittedName>
</protein>
<dbReference type="Proteomes" id="UP001186974">
    <property type="component" value="Unassembled WGS sequence"/>
</dbReference>
<reference evidence="1" key="1">
    <citation type="submission" date="2024-09" db="EMBL/GenBank/DDBJ databases">
        <title>Black Yeasts Isolated from many extreme environments.</title>
        <authorList>
            <person name="Coleine C."/>
            <person name="Stajich J.E."/>
            <person name="Selbmann L."/>
        </authorList>
    </citation>
    <scope>NUCLEOTIDE SEQUENCE</scope>
    <source>
        <strain evidence="1">CCFEE 5737</strain>
    </source>
</reference>
<keyword evidence="2" id="KW-1185">Reference proteome</keyword>
<name>A0ACC3D439_9PEZI</name>
<proteinExistence type="predicted"/>
<gene>
    <name evidence="1" type="ORF">LTS18_005911</name>
</gene>
<comment type="caution">
    <text evidence="1">The sequence shown here is derived from an EMBL/GenBank/DDBJ whole genome shotgun (WGS) entry which is preliminary data.</text>
</comment>
<evidence type="ECO:0000313" key="2">
    <source>
        <dbReference type="Proteomes" id="UP001186974"/>
    </source>
</evidence>